<dbReference type="EMBL" id="JAYGOJ010000191">
    <property type="protein sequence ID" value="MEA9438315.1"/>
    <property type="molecule type" value="Genomic_DNA"/>
</dbReference>
<organism evidence="2 3">
    <name type="scientific">Aeromonas caviae</name>
    <name type="common">Aeromonas punctata</name>
    <dbReference type="NCBI Taxonomy" id="648"/>
    <lineage>
        <taxon>Bacteria</taxon>
        <taxon>Pseudomonadati</taxon>
        <taxon>Pseudomonadota</taxon>
        <taxon>Gammaproteobacteria</taxon>
        <taxon>Aeromonadales</taxon>
        <taxon>Aeromonadaceae</taxon>
        <taxon>Aeromonas</taxon>
    </lineage>
</organism>
<evidence type="ECO:0000256" key="1">
    <source>
        <dbReference type="ARBA" id="ARBA00023172"/>
    </source>
</evidence>
<comment type="caution">
    <text evidence="2">The sequence shown here is derived from an EMBL/GenBank/DDBJ whole genome shotgun (WGS) entry which is preliminary data.</text>
</comment>
<sequence length="308" mass="36155">MTKIKRTSCTTNSEHLQKWDVSVVDRNLTYLPENERVYALNLLKDWKAQLRHLVGNDKKTIKLHEDNLERLLRHARVAPWSLRPKHVIDFFESKIDQETGETIAPQTHAGYCSSWRSFQNYLLELERVNEIQRTFGVRPTQFVNDENNIAVKRAKSNHTPKGWALTPEQIDAFDQEFQRLIMIAYKTRSKSLLPLQRDRVMFHIAVHFALRISELVTLQVDNFHRHHDPRMAHFGDFALLTVTGKNSVTGTIPMREPDIHRLLTWYMSSVRLHIPVENEHLFRLKMNADSGLRVHHFRTPQSTNSDVR</sequence>
<reference evidence="2 3" key="1">
    <citation type="submission" date="2023-12" db="EMBL/GenBank/DDBJ databases">
        <title>Characterization of antibiotic resistance in Aeromonas spp. in hospital effluent.</title>
        <authorList>
            <person name="Negoseki B.R.S."/>
            <person name="Krul D."/>
            <person name="Siqueira A.C."/>
            <person name="Almeida M."/>
            <person name="Mesa D."/>
            <person name="Conte D."/>
            <person name="Dalla-Costa L.M."/>
        </authorList>
    </citation>
    <scope>NUCLEOTIDE SEQUENCE [LARGE SCALE GENOMIC DNA]</scope>
    <source>
        <strain evidence="2 3">36v</strain>
    </source>
</reference>
<dbReference type="Gene3D" id="1.10.443.10">
    <property type="entry name" value="Intergrase catalytic core"/>
    <property type="match status" value="1"/>
</dbReference>
<evidence type="ECO:0000313" key="2">
    <source>
        <dbReference type="EMBL" id="MEA9438315.1"/>
    </source>
</evidence>
<dbReference type="SUPFAM" id="SSF56349">
    <property type="entry name" value="DNA breaking-rejoining enzymes"/>
    <property type="match status" value="1"/>
</dbReference>
<name>A0ABU5WBM2_AERCA</name>
<evidence type="ECO:0000313" key="3">
    <source>
        <dbReference type="Proteomes" id="UP001304847"/>
    </source>
</evidence>
<proteinExistence type="predicted"/>
<protein>
    <submittedName>
        <fullName evidence="2">Uncharacterized protein</fullName>
    </submittedName>
</protein>
<dbReference type="RefSeq" id="WP_323581009.1">
    <property type="nucleotide sequence ID" value="NZ_JAYGOJ010000191.1"/>
</dbReference>
<dbReference type="Proteomes" id="UP001304847">
    <property type="component" value="Unassembled WGS sequence"/>
</dbReference>
<gene>
    <name evidence="2" type="ORF">VCX44_21540</name>
</gene>
<dbReference type="InterPro" id="IPR011010">
    <property type="entry name" value="DNA_brk_join_enz"/>
</dbReference>
<keyword evidence="1" id="KW-0233">DNA recombination</keyword>
<dbReference type="InterPro" id="IPR013762">
    <property type="entry name" value="Integrase-like_cat_sf"/>
</dbReference>
<keyword evidence="3" id="KW-1185">Reference proteome</keyword>
<accession>A0ABU5WBM2</accession>